<feature type="domain" description="Tetrapyrrole methylase" evidence="11">
    <location>
        <begin position="10"/>
        <end position="221"/>
    </location>
</feature>
<dbReference type="InterPro" id="IPR035996">
    <property type="entry name" value="4pyrrol_Methylase_sf"/>
</dbReference>
<protein>
    <recommendedName>
        <fullName evidence="2">uroporphyrinogen-III C-methyltransferase</fullName>
        <ecNumber evidence="2">2.1.1.107</ecNumber>
    </recommendedName>
</protein>
<evidence type="ECO:0000259" key="12">
    <source>
        <dbReference type="Pfam" id="PF02602"/>
    </source>
</evidence>
<dbReference type="PROSITE" id="PS00840">
    <property type="entry name" value="SUMT_2"/>
    <property type="match status" value="1"/>
</dbReference>
<evidence type="ECO:0000256" key="9">
    <source>
        <dbReference type="ARBA" id="ARBA00060548"/>
    </source>
</evidence>
<dbReference type="Gene3D" id="3.30.950.10">
    <property type="entry name" value="Methyltransferase, Cobalt-precorrin-4 Transmethylase, Domain 2"/>
    <property type="match status" value="1"/>
</dbReference>
<dbReference type="FunFam" id="3.30.950.10:FF:000001">
    <property type="entry name" value="Siroheme synthase"/>
    <property type="match status" value="1"/>
</dbReference>
<keyword evidence="3" id="KW-0169">Cobalamin biosynthesis</keyword>
<dbReference type="InterPro" id="IPR000878">
    <property type="entry name" value="4pyrrol_Mease"/>
</dbReference>
<dbReference type="InterPro" id="IPR050161">
    <property type="entry name" value="Siro_Cobalamin_biosynth"/>
</dbReference>
<dbReference type="PROSITE" id="PS00839">
    <property type="entry name" value="SUMT_1"/>
    <property type="match status" value="1"/>
</dbReference>
<dbReference type="InterPro" id="IPR036108">
    <property type="entry name" value="4pyrrol_syn_uPrphyn_synt_sf"/>
</dbReference>
<dbReference type="GO" id="GO:0032259">
    <property type="term" value="P:methylation"/>
    <property type="evidence" value="ECO:0007669"/>
    <property type="project" value="UniProtKB-KW"/>
</dbReference>
<dbReference type="GO" id="GO:0009236">
    <property type="term" value="P:cobalamin biosynthetic process"/>
    <property type="evidence" value="ECO:0007669"/>
    <property type="project" value="UniProtKB-KW"/>
</dbReference>
<evidence type="ECO:0000256" key="1">
    <source>
        <dbReference type="ARBA" id="ARBA00005879"/>
    </source>
</evidence>
<keyword evidence="14" id="KW-1185">Reference proteome</keyword>
<dbReference type="SUPFAM" id="SSF53790">
    <property type="entry name" value="Tetrapyrrole methylase"/>
    <property type="match status" value="1"/>
</dbReference>
<keyword evidence="5 10" id="KW-0808">Transferase</keyword>
<evidence type="ECO:0000256" key="10">
    <source>
        <dbReference type="RuleBase" id="RU003960"/>
    </source>
</evidence>
<dbReference type="Proteomes" id="UP000503447">
    <property type="component" value="Chromosome"/>
</dbReference>
<dbReference type="Pfam" id="PF00590">
    <property type="entry name" value="TP_methylase"/>
    <property type="match status" value="1"/>
</dbReference>
<keyword evidence="7" id="KW-0627">Porphyrin biosynthesis</keyword>
<dbReference type="InterPro" id="IPR006366">
    <property type="entry name" value="CobA/CysG_C"/>
</dbReference>
<evidence type="ECO:0000256" key="4">
    <source>
        <dbReference type="ARBA" id="ARBA00022603"/>
    </source>
</evidence>
<organism evidence="13 14">
    <name type="scientific">Frigoriglobus tundricola</name>
    <dbReference type="NCBI Taxonomy" id="2774151"/>
    <lineage>
        <taxon>Bacteria</taxon>
        <taxon>Pseudomonadati</taxon>
        <taxon>Planctomycetota</taxon>
        <taxon>Planctomycetia</taxon>
        <taxon>Gemmatales</taxon>
        <taxon>Gemmataceae</taxon>
        <taxon>Frigoriglobus</taxon>
    </lineage>
</organism>
<dbReference type="PANTHER" id="PTHR45790">
    <property type="entry name" value="SIROHEME SYNTHASE-RELATED"/>
    <property type="match status" value="1"/>
</dbReference>
<evidence type="ECO:0000256" key="3">
    <source>
        <dbReference type="ARBA" id="ARBA00022573"/>
    </source>
</evidence>
<proteinExistence type="inferred from homology"/>
<dbReference type="InterPro" id="IPR003754">
    <property type="entry name" value="4pyrrol_synth_uPrphyn_synth"/>
</dbReference>
<dbReference type="AlphaFoldDB" id="A0A6M5YH66"/>
<dbReference type="Pfam" id="PF02602">
    <property type="entry name" value="HEM4"/>
    <property type="match status" value="1"/>
</dbReference>
<evidence type="ECO:0000256" key="8">
    <source>
        <dbReference type="ARBA" id="ARBA00025705"/>
    </source>
</evidence>
<dbReference type="KEGG" id="ftj:FTUN_0401"/>
<dbReference type="Gene3D" id="3.40.1010.10">
    <property type="entry name" value="Cobalt-precorrin-4 Transmethylase, Domain 1"/>
    <property type="match status" value="1"/>
</dbReference>
<keyword evidence="13" id="KW-0456">Lyase</keyword>
<dbReference type="PANTHER" id="PTHR45790:SF3">
    <property type="entry name" value="S-ADENOSYL-L-METHIONINE-DEPENDENT UROPORPHYRINOGEN III METHYLTRANSFERASE, CHLOROPLASTIC"/>
    <property type="match status" value="1"/>
</dbReference>
<dbReference type="Gene3D" id="3.40.50.10090">
    <property type="match status" value="2"/>
</dbReference>
<feature type="domain" description="Tetrapyrrole biosynthesis uroporphyrinogen III synthase" evidence="12">
    <location>
        <begin position="273"/>
        <end position="504"/>
    </location>
</feature>
<dbReference type="EC" id="2.1.1.107" evidence="2"/>
<evidence type="ECO:0000313" key="13">
    <source>
        <dbReference type="EMBL" id="QJW92904.1"/>
    </source>
</evidence>
<reference evidence="14" key="1">
    <citation type="submission" date="2020-05" db="EMBL/GenBank/DDBJ databases">
        <title>Frigoriglobus tundricola gen. nov., sp. nov., a psychrotolerant cellulolytic planctomycete of the family Gemmataceae with two divergent copies of 16S rRNA gene.</title>
        <authorList>
            <person name="Kulichevskaya I.S."/>
            <person name="Ivanova A.A."/>
            <person name="Naumoff D.G."/>
            <person name="Beletsky A.V."/>
            <person name="Rijpstra W.I.C."/>
            <person name="Sinninghe Damste J.S."/>
            <person name="Mardanov A.V."/>
            <person name="Ravin N.V."/>
            <person name="Dedysh S.N."/>
        </authorList>
    </citation>
    <scope>NUCLEOTIDE SEQUENCE [LARGE SCALE GENOMIC DNA]</scope>
    <source>
        <strain evidence="14">PL17</strain>
    </source>
</reference>
<comment type="pathway">
    <text evidence="9">Cofactor biosynthesis; adenosylcobalamin biosynthesis; precorrin-2 from uroporphyrinogen III: step 1/1.</text>
</comment>
<dbReference type="NCBIfam" id="TIGR01469">
    <property type="entry name" value="cobA_cysG_Cterm"/>
    <property type="match status" value="1"/>
</dbReference>
<comment type="similarity">
    <text evidence="1 10">Belongs to the precorrin methyltransferase family.</text>
</comment>
<dbReference type="SUPFAM" id="SSF69618">
    <property type="entry name" value="HemD-like"/>
    <property type="match status" value="1"/>
</dbReference>
<evidence type="ECO:0000259" key="11">
    <source>
        <dbReference type="Pfam" id="PF00590"/>
    </source>
</evidence>
<dbReference type="GO" id="GO:0019354">
    <property type="term" value="P:siroheme biosynthetic process"/>
    <property type="evidence" value="ECO:0007669"/>
    <property type="project" value="InterPro"/>
</dbReference>
<dbReference type="NCBIfam" id="NF004790">
    <property type="entry name" value="PRK06136.1"/>
    <property type="match status" value="1"/>
</dbReference>
<accession>A0A6M5YH66</accession>
<dbReference type="CDD" id="cd11642">
    <property type="entry name" value="SUMT"/>
    <property type="match status" value="1"/>
</dbReference>
<dbReference type="InterPro" id="IPR003043">
    <property type="entry name" value="Uropor_MeTrfase_CS"/>
</dbReference>
<evidence type="ECO:0000313" key="14">
    <source>
        <dbReference type="Proteomes" id="UP000503447"/>
    </source>
</evidence>
<dbReference type="GO" id="GO:0004851">
    <property type="term" value="F:uroporphyrin-III C-methyltransferase activity"/>
    <property type="evidence" value="ECO:0007669"/>
    <property type="project" value="UniProtKB-EC"/>
</dbReference>
<comment type="pathway">
    <text evidence="8">Porphyrin-containing compound metabolism; siroheme biosynthesis; precorrin-2 from uroporphyrinogen III: step 1/1.</text>
</comment>
<dbReference type="InterPro" id="IPR014777">
    <property type="entry name" value="4pyrrole_Mease_sub1"/>
</dbReference>
<dbReference type="GO" id="GO:0004852">
    <property type="term" value="F:uroporphyrinogen-III synthase activity"/>
    <property type="evidence" value="ECO:0007669"/>
    <property type="project" value="InterPro"/>
</dbReference>
<dbReference type="CDD" id="cd06578">
    <property type="entry name" value="HemD"/>
    <property type="match status" value="1"/>
</dbReference>
<keyword evidence="6" id="KW-0949">S-adenosyl-L-methionine</keyword>
<gene>
    <name evidence="13" type="ORF">FTUN_0401</name>
</gene>
<dbReference type="FunFam" id="3.40.1010.10:FF:000001">
    <property type="entry name" value="Siroheme synthase"/>
    <property type="match status" value="1"/>
</dbReference>
<dbReference type="InterPro" id="IPR014776">
    <property type="entry name" value="4pyrrole_Mease_sub2"/>
</dbReference>
<dbReference type="EMBL" id="CP053452">
    <property type="protein sequence ID" value="QJW92904.1"/>
    <property type="molecule type" value="Genomic_DNA"/>
</dbReference>
<evidence type="ECO:0000256" key="7">
    <source>
        <dbReference type="ARBA" id="ARBA00023244"/>
    </source>
</evidence>
<sequence>MSNDPANPRVFLVGAGPGSPGLLTVRGAEVLGRADLVLYDQLVPERLLDLAPPGSERLCVRDLPGQHPDKYPHIHQKLISAASAGKTVVRLKGGDPLIFGRGGEEAEALRAAGLAYEIVPGVSAAIAAGAYLELPLTHRLYASAVAFVTGHELPNKPGNKLDWKALAAFPGTLAIYMGIARLPVLVSELLKYGKPPDTPAGIVERASVGEQRSVFATLATIEDARRHAGLEAPGLILIGDAVAHRAPNPWFEGRPLFGRRVLVTRPAHQAAGMVRKLEHLGAVVARMPVVEIRDPADTAPMDLALAQIPAGAWDWLVFTSANGVHALLRRLDTIGRDLRDLGRVKLAAIGPKTADALREYRLRADLVPATTFSSEGLLEALRPHVKGTRVLLARANRGRELLRDALAALATVEQVTVYDQVDTIDPDAAVLDALRRGEIRYVTLPSSNIARGVLGGFDETIRGRVERGEIQLVAISPETGNAVRELGLPVAAEATTFTEDGLIQAVVDLARRDATHPSH</sequence>
<keyword evidence="4 10" id="KW-0489">Methyltransferase</keyword>
<name>A0A6M5YH66_9BACT</name>
<evidence type="ECO:0000256" key="6">
    <source>
        <dbReference type="ARBA" id="ARBA00022691"/>
    </source>
</evidence>
<evidence type="ECO:0000256" key="5">
    <source>
        <dbReference type="ARBA" id="ARBA00022679"/>
    </source>
</evidence>
<evidence type="ECO:0000256" key="2">
    <source>
        <dbReference type="ARBA" id="ARBA00012162"/>
    </source>
</evidence>
<dbReference type="RefSeq" id="WP_171469211.1">
    <property type="nucleotide sequence ID" value="NZ_CP053452.2"/>
</dbReference>